<evidence type="ECO:0000313" key="3">
    <source>
        <dbReference type="Proteomes" id="UP000070720"/>
    </source>
</evidence>
<accession>A0A098DQP0</accession>
<dbReference type="OrthoDB" id="5098625at2759"/>
<organism evidence="1 3">
    <name type="scientific">Gibberella zeae (strain ATCC MYA-4620 / CBS 123657 / FGSC 9075 / NRRL 31084 / PH-1)</name>
    <name type="common">Wheat head blight fungus</name>
    <name type="synonym">Fusarium graminearum</name>
    <dbReference type="NCBI Taxonomy" id="229533"/>
    <lineage>
        <taxon>Eukaryota</taxon>
        <taxon>Fungi</taxon>
        <taxon>Dikarya</taxon>
        <taxon>Ascomycota</taxon>
        <taxon>Pezizomycotina</taxon>
        <taxon>Sordariomycetes</taxon>
        <taxon>Hypocreomycetidae</taxon>
        <taxon>Hypocreales</taxon>
        <taxon>Nectriaceae</taxon>
        <taxon>Fusarium</taxon>
    </lineage>
</organism>
<accession>I1S859</accession>
<keyword evidence="3" id="KW-1185">Reference proteome</keyword>
<proteinExistence type="predicted"/>
<reference evidence="2 3" key="2">
    <citation type="journal article" date="2010" name="Nature">
        <title>Comparative genomics reveals mobile pathogenicity chromosomes in Fusarium.</title>
        <authorList>
            <person name="Ma L.J."/>
            <person name="van der Does H.C."/>
            <person name="Borkovich K.A."/>
            <person name="Coleman J.J."/>
            <person name="Daboussi M.J."/>
            <person name="Di Pietro A."/>
            <person name="Dufresne M."/>
            <person name="Freitag M."/>
            <person name="Grabherr M."/>
            <person name="Henrissat B."/>
            <person name="Houterman P.M."/>
            <person name="Kang S."/>
            <person name="Shim W.B."/>
            <person name="Woloshuk C."/>
            <person name="Xie X."/>
            <person name="Xu J.R."/>
            <person name="Antoniw J."/>
            <person name="Baker S.E."/>
            <person name="Bluhm B.H."/>
            <person name="Breakspear A."/>
            <person name="Brown D.W."/>
            <person name="Butchko R.A."/>
            <person name="Chapman S."/>
            <person name="Coulson R."/>
            <person name="Coutinho P.M."/>
            <person name="Danchin E.G."/>
            <person name="Diener A."/>
            <person name="Gale L.R."/>
            <person name="Gardiner D.M."/>
            <person name="Goff S."/>
            <person name="Hammond-Kosack K.E."/>
            <person name="Hilburn K."/>
            <person name="Hua-Van A."/>
            <person name="Jonkers W."/>
            <person name="Kazan K."/>
            <person name="Kodira C.D."/>
            <person name="Koehrsen M."/>
            <person name="Kumar L."/>
            <person name="Lee Y.H."/>
            <person name="Li L."/>
            <person name="Manners J.M."/>
            <person name="Miranda-Saavedra D."/>
            <person name="Mukherjee M."/>
            <person name="Park G."/>
            <person name="Park J."/>
            <person name="Park S.Y."/>
            <person name="Proctor R.H."/>
            <person name="Regev A."/>
            <person name="Ruiz-Roldan M.C."/>
            <person name="Sain D."/>
            <person name="Sakthikumar S."/>
            <person name="Sykes S."/>
            <person name="Schwartz D.C."/>
            <person name="Turgeon B.G."/>
            <person name="Wapinski I."/>
            <person name="Yoder O."/>
            <person name="Young S."/>
            <person name="Zeng Q."/>
            <person name="Zhou S."/>
            <person name="Galagan J."/>
            <person name="Cuomo C.A."/>
            <person name="Kistler H.C."/>
            <person name="Rep M."/>
        </authorList>
    </citation>
    <scope>GENOME REANNOTATION</scope>
    <source>
        <strain evidence="3">ATCC MYA-4620 / CBS 123657 / FGSC 9075 / NRRL 31084 / PH-1</strain>
        <strain evidence="2">PH-1 / ATCC MYA-4620 / FGSC 9075 / NRRL 31084</strain>
    </source>
</reference>
<name>I1S859_GIBZE</name>
<dbReference type="EnsemblFungi" id="CEF84165">
    <property type="protein sequence ID" value="CEF84165"/>
    <property type="gene ID" value="FGRRES_13035"/>
</dbReference>
<dbReference type="Proteomes" id="UP000070720">
    <property type="component" value="Chromosome 4"/>
</dbReference>
<sequence length="181" mass="21663">MFYIQYKHRELLSRVIWRLESIHGRAAAPSLTDGTRQYLEQRFLNSIQRDHEGISVEYSCHLTCHGLKILVGLQEISIKELTGSTVTTYLGVRELAGIDVSFMTDRPDFRSRRPEYWSWYPWEYVEEILEEFQTLDLNGDWDDTWSRAIPFWDPSENENPYGKNYRGLSKFWFLHRTLYRL</sequence>
<evidence type="ECO:0000313" key="2">
    <source>
        <dbReference type="EnsemblFungi" id="CEF84165"/>
    </source>
</evidence>
<dbReference type="RefSeq" id="XP_011326667.1">
    <property type="nucleotide sequence ID" value="XM_011328365.1"/>
</dbReference>
<evidence type="ECO:0000313" key="1">
    <source>
        <dbReference type="EMBL" id="CEF84165.1"/>
    </source>
</evidence>
<reference evidence="2" key="4">
    <citation type="submission" date="2017-01" db="UniProtKB">
        <authorList>
            <consortium name="EnsemblFungi"/>
        </authorList>
    </citation>
    <scope>IDENTIFICATION</scope>
    <source>
        <strain evidence="2">PH-1 / ATCC MYA-4620 / FGSC 9075 / NRRL 31084</strain>
    </source>
</reference>
<dbReference type="KEGG" id="fgr:FGSG_13035"/>
<reference evidence="2 3" key="1">
    <citation type="journal article" date="2007" name="Science">
        <title>The Fusarium graminearum genome reveals a link between localized polymorphism and pathogen specialization.</title>
        <authorList>
            <person name="Cuomo C.A."/>
            <person name="Gueldener U."/>
            <person name="Xu J.-R."/>
            <person name="Trail F."/>
            <person name="Turgeon B.G."/>
            <person name="Di Pietro A."/>
            <person name="Walton J.D."/>
            <person name="Ma L.-J."/>
            <person name="Baker S.E."/>
            <person name="Rep M."/>
            <person name="Adam G."/>
            <person name="Antoniw J."/>
            <person name="Baldwin T."/>
            <person name="Calvo S.E."/>
            <person name="Chang Y.-L."/>
            <person name="DeCaprio D."/>
            <person name="Gale L.R."/>
            <person name="Gnerre S."/>
            <person name="Goswami R.S."/>
            <person name="Hammond-Kosack K."/>
            <person name="Harris L.J."/>
            <person name="Hilburn K."/>
            <person name="Kennell J.C."/>
            <person name="Kroken S."/>
            <person name="Magnuson J.K."/>
            <person name="Mannhaupt G."/>
            <person name="Mauceli E.W."/>
            <person name="Mewes H.-W."/>
            <person name="Mitterbauer R."/>
            <person name="Muehlbauer G."/>
            <person name="Muensterkoetter M."/>
            <person name="Nelson D."/>
            <person name="O'Donnell K."/>
            <person name="Ouellet T."/>
            <person name="Qi W."/>
            <person name="Quesneville H."/>
            <person name="Roncero M.I.G."/>
            <person name="Seong K.-Y."/>
            <person name="Tetko I.V."/>
            <person name="Urban M."/>
            <person name="Waalwijk C."/>
            <person name="Ward T.J."/>
            <person name="Yao J."/>
            <person name="Birren B.W."/>
            <person name="Kistler H.C."/>
        </authorList>
    </citation>
    <scope>NUCLEOTIDE SEQUENCE [LARGE SCALE GENOMIC DNA]</scope>
    <source>
        <strain evidence="3">ATCC MYA-4620 / CBS 123657 / FGSC 9075 / NRRL 31084 / PH-1</strain>
        <strain evidence="2">PH-1 / ATCC MYA-4620 / FGSC 9075 / NRRL 31084</strain>
    </source>
</reference>
<protein>
    <submittedName>
        <fullName evidence="1">Chromosome 4, complete genome</fullName>
    </submittedName>
</protein>
<dbReference type="HOGENOM" id="CLU_1489153_0_0_1"/>
<dbReference type="AlphaFoldDB" id="I1S859"/>
<dbReference type="VEuPathDB" id="FungiDB:FGRAMPH1_01G23679"/>
<dbReference type="InParanoid" id="I1S859"/>
<gene>
    <name evidence="1" type="ORF">FGRAMPH1_01T23679</name>
</gene>
<dbReference type="EMBL" id="HG970335">
    <property type="protein sequence ID" value="CEF84165.1"/>
    <property type="molecule type" value="Genomic_DNA"/>
</dbReference>
<reference evidence="1 3" key="3">
    <citation type="journal article" date="2015" name="BMC Genomics">
        <title>The completed genome sequence of the pathogenic ascomycete fungus Fusarium graminearum.</title>
        <authorList>
            <person name="King R."/>
            <person name="Urban M."/>
            <person name="Hammond-Kosack M.C."/>
            <person name="Hassani-Pak K."/>
            <person name="Hammond-Kosack K.E."/>
        </authorList>
    </citation>
    <scope>NUCLEOTIDE SEQUENCE [LARGE SCALE GENOMIC DNA]</scope>
    <source>
        <strain evidence="3">ATCC MYA-4620 / CBS 123657 / FGSC 9075 / NRRL 31084 / PH-1</strain>
        <strain evidence="1">PH-1</strain>
    </source>
</reference>